<reference evidence="2 3" key="1">
    <citation type="submission" date="2019-02" db="EMBL/GenBank/DDBJ databases">
        <title>Deep-cultivation of Planctomycetes and their phenomic and genomic characterization uncovers novel biology.</title>
        <authorList>
            <person name="Wiegand S."/>
            <person name="Jogler M."/>
            <person name="Boedeker C."/>
            <person name="Pinto D."/>
            <person name="Vollmers J."/>
            <person name="Rivas-Marin E."/>
            <person name="Kohn T."/>
            <person name="Peeters S.H."/>
            <person name="Heuer A."/>
            <person name="Rast P."/>
            <person name="Oberbeckmann S."/>
            <person name="Bunk B."/>
            <person name="Jeske O."/>
            <person name="Meyerdierks A."/>
            <person name="Storesund J.E."/>
            <person name="Kallscheuer N."/>
            <person name="Luecker S."/>
            <person name="Lage O.M."/>
            <person name="Pohl T."/>
            <person name="Merkel B.J."/>
            <person name="Hornburger P."/>
            <person name="Mueller R.-W."/>
            <person name="Bruemmer F."/>
            <person name="Labrenz M."/>
            <person name="Spormann A.M."/>
            <person name="Op den Camp H."/>
            <person name="Overmann J."/>
            <person name="Amann R."/>
            <person name="Jetten M.S.M."/>
            <person name="Mascher T."/>
            <person name="Medema M.H."/>
            <person name="Devos D.P."/>
            <person name="Kaster A.-K."/>
            <person name="Ovreas L."/>
            <person name="Rohde M."/>
            <person name="Galperin M.Y."/>
            <person name="Jogler C."/>
        </authorList>
    </citation>
    <scope>NUCLEOTIDE SEQUENCE [LARGE SCALE GENOMIC DNA]</scope>
    <source>
        <strain evidence="2 3">Pan181</strain>
    </source>
</reference>
<feature type="domain" description="Ice-binding protein C-terminal" evidence="1">
    <location>
        <begin position="554"/>
        <end position="577"/>
    </location>
</feature>
<name>A0A518AUU3_9BACT</name>
<sequence>MPAGSPAEIHCRNCTKLAKITGFDKMEGRYRLLHHQLYRFPRSESLLAGAEHRTFTGQRLMREKYPSTPLAARLLVLWAALAFGGSAAEAIVVMNLDPTANYAAPNDTSLPEFAGHTDPGWANITQRGVYLGNGWVLSANHTFDSSTTQDKFRDEAFDIVPNSTIRLKNTALLTNAGYTTNADLKLYRLNSQSQFDGTPEQVVSVDGSTIQRLSIGHSRMSTNKEVVVMTEGRIRSNSDLVYWTGDKTSDPTWQGQTDCIGCFNSSDPDQYAPSNRQLAVGYQISQTTSGYAWGTNKVESSSQIAQRLEDFKSAGSGYYLLDDSVDTVAQGFYFDDYEFTLDGTRTPTSGGGNEMQAAAGDSGGGIFSWNGSSWELNGTMLAVANYIHSGYAKAIHQDNGSGDDIVYGDLNVFADLSYYSSQIEAYISAPEGYEWAGTGDDTRFFSLVNREYGYDSTGNLVQLSAGVWGDINLDGVVSGDGTGSWEDDDVTAFAQGWGWEQASGDMFSWKRGDLNQDGVTDWSDFALLRQGIAETTGAQLSFAAVVGGSGVTVVPEPGSAALLAGLASLGFGWCWRKRQKPSVQ</sequence>
<protein>
    <recommendedName>
        <fullName evidence="1">Ice-binding protein C-terminal domain-containing protein</fullName>
    </recommendedName>
</protein>
<evidence type="ECO:0000313" key="3">
    <source>
        <dbReference type="Proteomes" id="UP000315750"/>
    </source>
</evidence>
<dbReference type="KEGG" id="amuc:Pan181_47360"/>
<dbReference type="InterPro" id="IPR013424">
    <property type="entry name" value="Ice-binding_C"/>
</dbReference>
<evidence type="ECO:0000259" key="1">
    <source>
        <dbReference type="Pfam" id="PF07589"/>
    </source>
</evidence>
<proteinExistence type="predicted"/>
<evidence type="ECO:0000313" key="2">
    <source>
        <dbReference type="EMBL" id="QDU58499.1"/>
    </source>
</evidence>
<gene>
    <name evidence="2" type="ORF">Pan181_47360</name>
</gene>
<keyword evidence="3" id="KW-1185">Reference proteome</keyword>
<organism evidence="2 3">
    <name type="scientific">Aeoliella mucimassa</name>
    <dbReference type="NCBI Taxonomy" id="2527972"/>
    <lineage>
        <taxon>Bacteria</taxon>
        <taxon>Pseudomonadati</taxon>
        <taxon>Planctomycetota</taxon>
        <taxon>Planctomycetia</taxon>
        <taxon>Pirellulales</taxon>
        <taxon>Lacipirellulaceae</taxon>
        <taxon>Aeoliella</taxon>
    </lineage>
</organism>
<dbReference type="Proteomes" id="UP000315750">
    <property type="component" value="Chromosome"/>
</dbReference>
<dbReference type="EMBL" id="CP036278">
    <property type="protein sequence ID" value="QDU58499.1"/>
    <property type="molecule type" value="Genomic_DNA"/>
</dbReference>
<dbReference type="Pfam" id="PF07589">
    <property type="entry name" value="PEP-CTERM"/>
    <property type="match status" value="1"/>
</dbReference>
<accession>A0A518AUU3</accession>
<dbReference type="AlphaFoldDB" id="A0A518AUU3"/>